<keyword evidence="1" id="KW-0175">Coiled coil</keyword>
<evidence type="ECO:0000313" key="3">
    <source>
        <dbReference type="EMBL" id="RPB29041.1"/>
    </source>
</evidence>
<sequence>MSSNMNSSSASHSIPTSSFPRVWHSIATARIHIESLMAGWAIPEFLTYIRGHPTISKEFLERARETTINPETELRETDTPPDSDVSFEAADPDDSGDGWEHTAGDRLHLKAFFMFGFEQEWVSPHIHWVWWRQCQVKRKKLEKRVQEQEEKIYEQQRLIEELERKLREEEELEKETYRKGFLVGEQEGRREVYREEGRLLRSTLEEEGRSGWKKGGEDGLMIGRKQGRKEMFEVMNHSGKPPSGKKSRQEETEASGEISRY</sequence>
<dbReference type="AlphaFoldDB" id="A0A3N4M9M8"/>
<evidence type="ECO:0000313" key="4">
    <source>
        <dbReference type="Proteomes" id="UP000267821"/>
    </source>
</evidence>
<keyword evidence="4" id="KW-1185">Reference proteome</keyword>
<gene>
    <name evidence="3" type="ORF">L211DRAFT_881630</name>
</gene>
<dbReference type="Proteomes" id="UP000267821">
    <property type="component" value="Unassembled WGS sequence"/>
</dbReference>
<feature type="region of interest" description="Disordered" evidence="2">
    <location>
        <begin position="233"/>
        <end position="261"/>
    </location>
</feature>
<name>A0A3N4M9M8_9PEZI</name>
<feature type="region of interest" description="Disordered" evidence="2">
    <location>
        <begin position="66"/>
        <end position="99"/>
    </location>
</feature>
<reference evidence="3 4" key="1">
    <citation type="journal article" date="2018" name="Nat. Ecol. Evol.">
        <title>Pezizomycetes genomes reveal the molecular basis of ectomycorrhizal truffle lifestyle.</title>
        <authorList>
            <person name="Murat C."/>
            <person name="Payen T."/>
            <person name="Noel B."/>
            <person name="Kuo A."/>
            <person name="Morin E."/>
            <person name="Chen J."/>
            <person name="Kohler A."/>
            <person name="Krizsan K."/>
            <person name="Balestrini R."/>
            <person name="Da Silva C."/>
            <person name="Montanini B."/>
            <person name="Hainaut M."/>
            <person name="Levati E."/>
            <person name="Barry K.W."/>
            <person name="Belfiori B."/>
            <person name="Cichocki N."/>
            <person name="Clum A."/>
            <person name="Dockter R.B."/>
            <person name="Fauchery L."/>
            <person name="Guy J."/>
            <person name="Iotti M."/>
            <person name="Le Tacon F."/>
            <person name="Lindquist E.A."/>
            <person name="Lipzen A."/>
            <person name="Malagnac F."/>
            <person name="Mello A."/>
            <person name="Molinier V."/>
            <person name="Miyauchi S."/>
            <person name="Poulain J."/>
            <person name="Riccioni C."/>
            <person name="Rubini A."/>
            <person name="Sitrit Y."/>
            <person name="Splivallo R."/>
            <person name="Traeger S."/>
            <person name="Wang M."/>
            <person name="Zifcakova L."/>
            <person name="Wipf D."/>
            <person name="Zambonelli A."/>
            <person name="Paolocci F."/>
            <person name="Nowrousian M."/>
            <person name="Ottonello S."/>
            <person name="Baldrian P."/>
            <person name="Spatafora J.W."/>
            <person name="Henrissat B."/>
            <person name="Nagy L.G."/>
            <person name="Aury J.M."/>
            <person name="Wincker P."/>
            <person name="Grigoriev I.V."/>
            <person name="Bonfante P."/>
            <person name="Martin F.M."/>
        </authorList>
    </citation>
    <scope>NUCLEOTIDE SEQUENCE [LARGE SCALE GENOMIC DNA]</scope>
    <source>
        <strain evidence="3 4">ATCC MYA-4762</strain>
    </source>
</reference>
<accession>A0A3N4M9M8</accession>
<protein>
    <submittedName>
        <fullName evidence="3">Uncharacterized protein</fullName>
    </submittedName>
</protein>
<dbReference type="InParanoid" id="A0A3N4M9M8"/>
<organism evidence="3 4">
    <name type="scientific">Terfezia boudieri ATCC MYA-4762</name>
    <dbReference type="NCBI Taxonomy" id="1051890"/>
    <lineage>
        <taxon>Eukaryota</taxon>
        <taxon>Fungi</taxon>
        <taxon>Dikarya</taxon>
        <taxon>Ascomycota</taxon>
        <taxon>Pezizomycotina</taxon>
        <taxon>Pezizomycetes</taxon>
        <taxon>Pezizales</taxon>
        <taxon>Pezizaceae</taxon>
        <taxon>Terfezia</taxon>
    </lineage>
</organism>
<feature type="coiled-coil region" evidence="1">
    <location>
        <begin position="131"/>
        <end position="179"/>
    </location>
</feature>
<evidence type="ECO:0000256" key="2">
    <source>
        <dbReference type="SAM" id="MobiDB-lite"/>
    </source>
</evidence>
<dbReference type="EMBL" id="ML121528">
    <property type="protein sequence ID" value="RPB29041.1"/>
    <property type="molecule type" value="Genomic_DNA"/>
</dbReference>
<proteinExistence type="predicted"/>
<evidence type="ECO:0000256" key="1">
    <source>
        <dbReference type="SAM" id="Coils"/>
    </source>
</evidence>
<dbReference type="OrthoDB" id="10349119at2759"/>